<evidence type="ECO:0000313" key="3">
    <source>
        <dbReference type="Proteomes" id="UP000317977"/>
    </source>
</evidence>
<organism evidence="2 3">
    <name type="scientific">Rubripirellula reticaptiva</name>
    <dbReference type="NCBI Taxonomy" id="2528013"/>
    <lineage>
        <taxon>Bacteria</taxon>
        <taxon>Pseudomonadati</taxon>
        <taxon>Planctomycetota</taxon>
        <taxon>Planctomycetia</taxon>
        <taxon>Pirellulales</taxon>
        <taxon>Pirellulaceae</taxon>
        <taxon>Rubripirellula</taxon>
    </lineage>
</organism>
<keyword evidence="3" id="KW-1185">Reference proteome</keyword>
<name>A0A5C6EMI5_9BACT</name>
<comment type="caution">
    <text evidence="2">The sequence shown here is derived from an EMBL/GenBank/DDBJ whole genome shotgun (WGS) entry which is preliminary data.</text>
</comment>
<protein>
    <submittedName>
        <fullName evidence="2">Uncharacterized protein</fullName>
    </submittedName>
</protein>
<dbReference type="AlphaFoldDB" id="A0A5C6EMI5"/>
<feature type="compositionally biased region" description="Basic and acidic residues" evidence="1">
    <location>
        <begin position="12"/>
        <end position="28"/>
    </location>
</feature>
<reference evidence="2 3" key="1">
    <citation type="submission" date="2019-02" db="EMBL/GenBank/DDBJ databases">
        <title>Deep-cultivation of Planctomycetes and their phenomic and genomic characterization uncovers novel biology.</title>
        <authorList>
            <person name="Wiegand S."/>
            <person name="Jogler M."/>
            <person name="Boedeker C."/>
            <person name="Pinto D."/>
            <person name="Vollmers J."/>
            <person name="Rivas-Marin E."/>
            <person name="Kohn T."/>
            <person name="Peeters S.H."/>
            <person name="Heuer A."/>
            <person name="Rast P."/>
            <person name="Oberbeckmann S."/>
            <person name="Bunk B."/>
            <person name="Jeske O."/>
            <person name="Meyerdierks A."/>
            <person name="Storesund J.E."/>
            <person name="Kallscheuer N."/>
            <person name="Luecker S."/>
            <person name="Lage O.M."/>
            <person name="Pohl T."/>
            <person name="Merkel B.J."/>
            <person name="Hornburger P."/>
            <person name="Mueller R.-W."/>
            <person name="Bruemmer F."/>
            <person name="Labrenz M."/>
            <person name="Spormann A.M."/>
            <person name="Op Den Camp H."/>
            <person name="Overmann J."/>
            <person name="Amann R."/>
            <person name="Jetten M.S.M."/>
            <person name="Mascher T."/>
            <person name="Medema M.H."/>
            <person name="Devos D.P."/>
            <person name="Kaster A.-K."/>
            <person name="Ovreas L."/>
            <person name="Rohde M."/>
            <person name="Galperin M.Y."/>
            <person name="Jogler C."/>
        </authorList>
    </citation>
    <scope>NUCLEOTIDE SEQUENCE [LARGE SCALE GENOMIC DNA]</scope>
    <source>
        <strain evidence="2 3">Poly59</strain>
    </source>
</reference>
<evidence type="ECO:0000256" key="1">
    <source>
        <dbReference type="SAM" id="MobiDB-lite"/>
    </source>
</evidence>
<gene>
    <name evidence="2" type="ORF">Poly59_42310</name>
</gene>
<proteinExistence type="predicted"/>
<sequence length="49" mass="5622">MGGVDESGPVSETREIARLEDTEKKRSMLNDQRSTVKFGRWSLLLKVDR</sequence>
<accession>A0A5C6EMI5</accession>
<feature type="region of interest" description="Disordered" evidence="1">
    <location>
        <begin position="1"/>
        <end position="28"/>
    </location>
</feature>
<dbReference type="EMBL" id="SJPX01000004">
    <property type="protein sequence ID" value="TWU49610.1"/>
    <property type="molecule type" value="Genomic_DNA"/>
</dbReference>
<dbReference type="Proteomes" id="UP000317977">
    <property type="component" value="Unassembled WGS sequence"/>
</dbReference>
<evidence type="ECO:0000313" key="2">
    <source>
        <dbReference type="EMBL" id="TWU49610.1"/>
    </source>
</evidence>